<evidence type="ECO:0000313" key="20">
    <source>
        <dbReference type="Proteomes" id="UP000321400"/>
    </source>
</evidence>
<evidence type="ECO:0000256" key="8">
    <source>
        <dbReference type="ARBA" id="ARBA00022813"/>
    </source>
</evidence>
<evidence type="ECO:0000256" key="15">
    <source>
        <dbReference type="RuleBase" id="RU003991"/>
    </source>
</evidence>
<keyword evidence="11" id="KW-0238">DNA-binding</keyword>
<dbReference type="FunFam" id="2.10.109.10:FF:000001">
    <property type="entry name" value="LexA repressor"/>
    <property type="match status" value="1"/>
</dbReference>
<dbReference type="SUPFAM" id="SSF51306">
    <property type="entry name" value="LexA/Signal peptidase"/>
    <property type="match status" value="1"/>
</dbReference>
<keyword evidence="12" id="KW-0804">Transcription</keyword>
<reference evidence="19 20" key="1">
    <citation type="submission" date="2019-07" db="EMBL/GenBank/DDBJ databases">
        <title>Whole genome shotgun sequence of Halolactibacillus alkaliphilus NBRC 103919.</title>
        <authorList>
            <person name="Hosoyama A."/>
            <person name="Uohara A."/>
            <person name="Ohji S."/>
            <person name="Ichikawa N."/>
        </authorList>
    </citation>
    <scope>NUCLEOTIDE SEQUENCE [LARGE SCALE GENOMIC DNA]</scope>
    <source>
        <strain evidence="19 20">NBRC 103919</strain>
    </source>
</reference>
<evidence type="ECO:0000256" key="5">
    <source>
        <dbReference type="ARBA" id="ARBA00022763"/>
    </source>
</evidence>
<dbReference type="InterPro" id="IPR015927">
    <property type="entry name" value="Peptidase_S24_S26A/B/C"/>
</dbReference>
<evidence type="ECO:0000256" key="4">
    <source>
        <dbReference type="ARBA" id="ARBA00022741"/>
    </source>
</evidence>
<dbReference type="GO" id="GO:0004386">
    <property type="term" value="F:helicase activity"/>
    <property type="evidence" value="ECO:0007669"/>
    <property type="project" value="UniProtKB-KW"/>
</dbReference>
<dbReference type="InterPro" id="IPR050077">
    <property type="entry name" value="LexA_repressor"/>
</dbReference>
<keyword evidence="4" id="KW-0547">Nucleotide-binding</keyword>
<dbReference type="Pfam" id="PF00717">
    <property type="entry name" value="Peptidase_S24"/>
    <property type="match status" value="1"/>
</dbReference>
<dbReference type="Pfam" id="PF13361">
    <property type="entry name" value="UvrD_C"/>
    <property type="match status" value="1"/>
</dbReference>
<dbReference type="GO" id="GO:0006260">
    <property type="term" value="P:DNA replication"/>
    <property type="evidence" value="ECO:0007669"/>
    <property type="project" value="UniProtKB-KW"/>
</dbReference>
<keyword evidence="14" id="KW-0742">SOS response</keyword>
<dbReference type="RefSeq" id="WP_229675487.1">
    <property type="nucleotide sequence ID" value="NZ_BJYE01000005.1"/>
</dbReference>
<evidence type="ECO:0000256" key="12">
    <source>
        <dbReference type="ARBA" id="ARBA00023163"/>
    </source>
</evidence>
<feature type="domain" description="Type I restriction enzyme R protein N-terminal" evidence="18">
    <location>
        <begin position="106"/>
        <end position="205"/>
    </location>
</feature>
<comment type="similarity">
    <text evidence="1 15">Belongs to the peptidase S24 family.</text>
</comment>
<dbReference type="PRINTS" id="PR00726">
    <property type="entry name" value="LEXASERPTASE"/>
</dbReference>
<dbReference type="NCBIfam" id="TIGR00498">
    <property type="entry name" value="lexA"/>
    <property type="match status" value="1"/>
</dbReference>
<protein>
    <recommendedName>
        <fullName evidence="21">DNA helicase</fullName>
    </recommendedName>
</protein>
<evidence type="ECO:0008006" key="21">
    <source>
        <dbReference type="Google" id="ProtNLM"/>
    </source>
</evidence>
<gene>
    <name evidence="19" type="ORF">HAL01_05930</name>
</gene>
<feature type="domain" description="Peptidase S24/S26A/S26B/S26C" evidence="16">
    <location>
        <begin position="269"/>
        <end position="384"/>
    </location>
</feature>
<evidence type="ECO:0000259" key="16">
    <source>
        <dbReference type="Pfam" id="PF00717"/>
    </source>
</evidence>
<keyword evidence="3" id="KW-0235">DNA replication</keyword>
<evidence type="ECO:0000256" key="13">
    <source>
        <dbReference type="ARBA" id="ARBA00023204"/>
    </source>
</evidence>
<keyword evidence="7" id="KW-0347">Helicase</keyword>
<dbReference type="InterPro" id="IPR027417">
    <property type="entry name" value="P-loop_NTPase"/>
</dbReference>
<sequence>MHSIKGLEFKVILLVNLDDGIIPNYKFADIDDEDTVRTEERKLLYVGMTRANDLLYMTSVRKPSELIKELNPQHLRMYRDRKLHPYRTLSIMDYRLTDQVSDLNSKEEKVRQWVIKELIESYQYPDVLLELEYPVQQFSKRGYVDLAVKIHHNGQERPYIFIETKAFGESTQDGLQQLKTYMEANEHVKYGVVTDGLEVILIDRHGDSVSDIPACQPQFYPAEDNYYCYHNFRQQKVYDILENKDDTKIVSVIDRETQLASTEPLVDIPIVGDVAAGVPISAIEYYSESCLLPKTFVIRESESFALTVKGDSMINAGIAPGDIVIVHRQQTANNGDIVIAVIDQEATMKRYNPMGSQVILQSENHAYEPILMDSRDVQVNGKVIGVFKRK</sequence>
<dbReference type="EMBL" id="BJYE01000005">
    <property type="protein sequence ID" value="GEN56129.1"/>
    <property type="molecule type" value="Genomic_DNA"/>
</dbReference>
<dbReference type="PANTHER" id="PTHR33516">
    <property type="entry name" value="LEXA REPRESSOR"/>
    <property type="match status" value="1"/>
</dbReference>
<dbReference type="GO" id="GO:0004252">
    <property type="term" value="F:serine-type endopeptidase activity"/>
    <property type="evidence" value="ECO:0007669"/>
    <property type="project" value="InterPro"/>
</dbReference>
<keyword evidence="6 15" id="KW-0378">Hydrolase</keyword>
<dbReference type="GO" id="GO:0003677">
    <property type="term" value="F:DNA binding"/>
    <property type="evidence" value="ECO:0007669"/>
    <property type="project" value="UniProtKB-KW"/>
</dbReference>
<dbReference type="PANTHER" id="PTHR33516:SF2">
    <property type="entry name" value="LEXA REPRESSOR-RELATED"/>
    <property type="match status" value="1"/>
</dbReference>
<dbReference type="GO" id="GO:0009432">
    <property type="term" value="P:SOS response"/>
    <property type="evidence" value="ECO:0007669"/>
    <property type="project" value="UniProtKB-KW"/>
</dbReference>
<dbReference type="GO" id="GO:0005524">
    <property type="term" value="F:ATP binding"/>
    <property type="evidence" value="ECO:0007669"/>
    <property type="project" value="UniProtKB-KW"/>
</dbReference>
<evidence type="ECO:0000256" key="9">
    <source>
        <dbReference type="ARBA" id="ARBA00022840"/>
    </source>
</evidence>
<keyword evidence="8 15" id="KW-0068">Autocatalytic cleavage</keyword>
<dbReference type="Pfam" id="PF13588">
    <property type="entry name" value="HSDR_N_2"/>
    <property type="match status" value="1"/>
</dbReference>
<evidence type="ECO:0000256" key="11">
    <source>
        <dbReference type="ARBA" id="ARBA00023125"/>
    </source>
</evidence>
<comment type="caution">
    <text evidence="19">The sequence shown here is derived from an EMBL/GenBank/DDBJ whole genome shotgun (WGS) entry which is preliminary data.</text>
</comment>
<proteinExistence type="inferred from homology"/>
<dbReference type="InterPro" id="IPR006200">
    <property type="entry name" value="LexA"/>
</dbReference>
<keyword evidence="13" id="KW-0234">DNA repair</keyword>
<evidence type="ECO:0000259" key="17">
    <source>
        <dbReference type="Pfam" id="PF13361"/>
    </source>
</evidence>
<evidence type="ECO:0000256" key="2">
    <source>
        <dbReference type="ARBA" id="ARBA00022491"/>
    </source>
</evidence>
<evidence type="ECO:0000313" key="19">
    <source>
        <dbReference type="EMBL" id="GEN56129.1"/>
    </source>
</evidence>
<dbReference type="InterPro" id="IPR036286">
    <property type="entry name" value="LexA/Signal_pep-like_sf"/>
</dbReference>
<evidence type="ECO:0000256" key="1">
    <source>
        <dbReference type="ARBA" id="ARBA00007484"/>
    </source>
</evidence>
<dbReference type="SUPFAM" id="SSF52540">
    <property type="entry name" value="P-loop containing nucleoside triphosphate hydrolases"/>
    <property type="match status" value="1"/>
</dbReference>
<dbReference type="Gene3D" id="3.40.50.300">
    <property type="entry name" value="P-loop containing nucleotide triphosphate hydrolases"/>
    <property type="match status" value="1"/>
</dbReference>
<keyword evidence="2" id="KW-0678">Repressor</keyword>
<evidence type="ECO:0000256" key="6">
    <source>
        <dbReference type="ARBA" id="ARBA00022801"/>
    </source>
</evidence>
<dbReference type="InterPro" id="IPR029464">
    <property type="entry name" value="HSDR_N"/>
</dbReference>
<dbReference type="GO" id="GO:0006281">
    <property type="term" value="P:DNA repair"/>
    <property type="evidence" value="ECO:0007669"/>
    <property type="project" value="UniProtKB-KW"/>
</dbReference>
<keyword evidence="5" id="KW-0227">DNA damage</keyword>
<organism evidence="19 20">
    <name type="scientific">Halolactibacillus alkaliphilus</name>
    <dbReference type="NCBI Taxonomy" id="442899"/>
    <lineage>
        <taxon>Bacteria</taxon>
        <taxon>Bacillati</taxon>
        <taxon>Bacillota</taxon>
        <taxon>Bacilli</taxon>
        <taxon>Bacillales</taxon>
        <taxon>Bacillaceae</taxon>
        <taxon>Halolactibacillus</taxon>
    </lineage>
</organism>
<dbReference type="GO" id="GO:0045892">
    <property type="term" value="P:negative regulation of DNA-templated transcription"/>
    <property type="evidence" value="ECO:0007669"/>
    <property type="project" value="InterPro"/>
</dbReference>
<dbReference type="InterPro" id="IPR039418">
    <property type="entry name" value="LexA-like"/>
</dbReference>
<keyword evidence="10" id="KW-0805">Transcription regulation</keyword>
<evidence type="ECO:0000256" key="3">
    <source>
        <dbReference type="ARBA" id="ARBA00022705"/>
    </source>
</evidence>
<keyword evidence="9" id="KW-0067">ATP-binding</keyword>
<feature type="domain" description="UvrD-like helicase C-terminal" evidence="17">
    <location>
        <begin position="1"/>
        <end position="61"/>
    </location>
</feature>
<accession>A0A511WZL9</accession>
<dbReference type="Proteomes" id="UP000321400">
    <property type="component" value="Unassembled WGS sequence"/>
</dbReference>
<evidence type="ECO:0000256" key="10">
    <source>
        <dbReference type="ARBA" id="ARBA00023015"/>
    </source>
</evidence>
<dbReference type="Gene3D" id="2.10.109.10">
    <property type="entry name" value="Umud Fragment, subunit A"/>
    <property type="match status" value="1"/>
</dbReference>
<dbReference type="AlphaFoldDB" id="A0A511WZL9"/>
<dbReference type="InterPro" id="IPR014017">
    <property type="entry name" value="DNA_helicase_UvrD-like_C"/>
</dbReference>
<dbReference type="InterPro" id="IPR006197">
    <property type="entry name" value="Peptidase_S24_LexA"/>
</dbReference>
<evidence type="ECO:0000256" key="7">
    <source>
        <dbReference type="ARBA" id="ARBA00022806"/>
    </source>
</evidence>
<dbReference type="CDD" id="cd06529">
    <property type="entry name" value="S24_LexA-like"/>
    <property type="match status" value="1"/>
</dbReference>
<keyword evidence="20" id="KW-1185">Reference proteome</keyword>
<evidence type="ECO:0000259" key="18">
    <source>
        <dbReference type="Pfam" id="PF13588"/>
    </source>
</evidence>
<dbReference type="STRING" id="442899.SAMN05720591_10650"/>
<evidence type="ECO:0000256" key="14">
    <source>
        <dbReference type="ARBA" id="ARBA00023236"/>
    </source>
</evidence>
<name>A0A511WZL9_9BACI</name>